<dbReference type="InterPro" id="IPR023302">
    <property type="entry name" value="Pept_S9A_N"/>
</dbReference>
<dbReference type="Gene3D" id="3.40.50.1820">
    <property type="entry name" value="alpha/beta hydrolase"/>
    <property type="match status" value="1"/>
</dbReference>
<dbReference type="AlphaFoldDB" id="A0A4U9W3E0"/>
<dbReference type="InterPro" id="IPR051543">
    <property type="entry name" value="Serine_Peptidase_S9A"/>
</dbReference>
<organism evidence="3">
    <name type="scientific">Serratia fonticola</name>
    <dbReference type="NCBI Taxonomy" id="47917"/>
    <lineage>
        <taxon>Bacteria</taxon>
        <taxon>Pseudomonadati</taxon>
        <taxon>Pseudomonadota</taxon>
        <taxon>Gammaproteobacteria</taxon>
        <taxon>Enterobacterales</taxon>
        <taxon>Yersiniaceae</taxon>
        <taxon>Serratia</taxon>
    </lineage>
</organism>
<reference evidence="3" key="1">
    <citation type="submission" date="2019-05" db="EMBL/GenBank/DDBJ databases">
        <authorList>
            <consortium name="Pathogen Informatics"/>
        </authorList>
    </citation>
    <scope>NUCLEOTIDE SEQUENCE [LARGE SCALE GENOMIC DNA]</scope>
    <source>
        <strain evidence="3">NCTC12965</strain>
    </source>
</reference>
<dbReference type="GO" id="GO:0004252">
    <property type="term" value="F:serine-type endopeptidase activity"/>
    <property type="evidence" value="ECO:0007669"/>
    <property type="project" value="UniProtKB-EC"/>
</dbReference>
<keyword evidence="3" id="KW-0378">Hydrolase</keyword>
<name>A0A4U9W3E0_SERFO</name>
<dbReference type="PANTHER" id="PTHR11757:SF19">
    <property type="entry name" value="PROLYL ENDOPEPTIDASE-LIKE"/>
    <property type="match status" value="1"/>
</dbReference>
<dbReference type="SUPFAM" id="SSF50993">
    <property type="entry name" value="Peptidase/esterase 'gauge' domain"/>
    <property type="match status" value="1"/>
</dbReference>
<proteinExistence type="inferred from homology"/>
<dbReference type="Pfam" id="PF02897">
    <property type="entry name" value="Peptidase_S9_N"/>
    <property type="match status" value="1"/>
</dbReference>
<keyword evidence="3" id="KW-0645">Protease</keyword>
<dbReference type="Gene3D" id="2.130.10.120">
    <property type="entry name" value="Prolyl oligopeptidase, N-terminal domain"/>
    <property type="match status" value="1"/>
</dbReference>
<dbReference type="EMBL" id="CABEEZ010000127">
    <property type="protein sequence ID" value="VTR53179.1"/>
    <property type="molecule type" value="Genomic_DNA"/>
</dbReference>
<evidence type="ECO:0000259" key="2">
    <source>
        <dbReference type="Pfam" id="PF02897"/>
    </source>
</evidence>
<dbReference type="InterPro" id="IPR029058">
    <property type="entry name" value="AB_hydrolase_fold"/>
</dbReference>
<protein>
    <submittedName>
        <fullName evidence="3">Protease 2</fullName>
        <ecNumber evidence="3">3.4.21.83</ecNumber>
    </submittedName>
</protein>
<evidence type="ECO:0000313" key="3">
    <source>
        <dbReference type="EMBL" id="VTR53179.1"/>
    </source>
</evidence>
<dbReference type="EC" id="3.4.21.83" evidence="3"/>
<comment type="similarity">
    <text evidence="1">Belongs to the peptidase S9A family.</text>
</comment>
<evidence type="ECO:0000256" key="1">
    <source>
        <dbReference type="ARBA" id="ARBA00005228"/>
    </source>
</evidence>
<dbReference type="PANTHER" id="PTHR11757">
    <property type="entry name" value="PROTEASE FAMILY S9A OLIGOPEPTIDASE"/>
    <property type="match status" value="1"/>
</dbReference>
<dbReference type="GO" id="GO:0006508">
    <property type="term" value="P:proteolysis"/>
    <property type="evidence" value="ECO:0007669"/>
    <property type="project" value="UniProtKB-KW"/>
</dbReference>
<feature type="domain" description="Peptidase S9A N-terminal" evidence="2">
    <location>
        <begin position="3"/>
        <end position="50"/>
    </location>
</feature>
<sequence>MTDPTYVTWLAYNPDPETELLRYGYSSMTTPTTLYELNLDSGERELLKQQEVKNFTAEDYRSERVWVKARDGVEVPVSFGLPC</sequence>
<gene>
    <name evidence="3" type="primary">ptrB_7</name>
    <name evidence="3" type="ORF">NCTC12965_06502</name>
</gene>
<accession>A0A4U9W3E0</accession>